<dbReference type="Proteomes" id="UP000789920">
    <property type="component" value="Unassembled WGS sequence"/>
</dbReference>
<organism evidence="1 2">
    <name type="scientific">Racocetra persica</name>
    <dbReference type="NCBI Taxonomy" id="160502"/>
    <lineage>
        <taxon>Eukaryota</taxon>
        <taxon>Fungi</taxon>
        <taxon>Fungi incertae sedis</taxon>
        <taxon>Mucoromycota</taxon>
        <taxon>Glomeromycotina</taxon>
        <taxon>Glomeromycetes</taxon>
        <taxon>Diversisporales</taxon>
        <taxon>Gigasporaceae</taxon>
        <taxon>Racocetra</taxon>
    </lineage>
</organism>
<keyword evidence="2" id="KW-1185">Reference proteome</keyword>
<gene>
    <name evidence="1" type="ORF">RPERSI_LOCUS35194</name>
</gene>
<protein>
    <submittedName>
        <fullName evidence="1">35653_t:CDS:1</fullName>
    </submittedName>
</protein>
<name>A0ACA9SVX6_9GLOM</name>
<feature type="non-terminal residue" evidence="1">
    <location>
        <position position="55"/>
    </location>
</feature>
<sequence>PITLTPILTSTTLFSTTISMPLNTIQNIKEKPTQSIQIIVATPSTESTNNNNQTL</sequence>
<evidence type="ECO:0000313" key="2">
    <source>
        <dbReference type="Proteomes" id="UP000789920"/>
    </source>
</evidence>
<dbReference type="EMBL" id="CAJVQC010161390">
    <property type="protein sequence ID" value="CAG8848572.1"/>
    <property type="molecule type" value="Genomic_DNA"/>
</dbReference>
<proteinExistence type="predicted"/>
<evidence type="ECO:0000313" key="1">
    <source>
        <dbReference type="EMBL" id="CAG8848572.1"/>
    </source>
</evidence>
<reference evidence="1" key="1">
    <citation type="submission" date="2021-06" db="EMBL/GenBank/DDBJ databases">
        <authorList>
            <person name="Kallberg Y."/>
            <person name="Tangrot J."/>
            <person name="Rosling A."/>
        </authorList>
    </citation>
    <scope>NUCLEOTIDE SEQUENCE</scope>
    <source>
        <strain evidence="1">MA461A</strain>
    </source>
</reference>
<feature type="non-terminal residue" evidence="1">
    <location>
        <position position="1"/>
    </location>
</feature>
<comment type="caution">
    <text evidence="1">The sequence shown here is derived from an EMBL/GenBank/DDBJ whole genome shotgun (WGS) entry which is preliminary data.</text>
</comment>
<accession>A0ACA9SVX6</accession>